<accession>A0A154L3E0</accession>
<dbReference type="InterPro" id="IPR015424">
    <property type="entry name" value="PyrdxlP-dep_Trfase"/>
</dbReference>
<reference evidence="7 8" key="1">
    <citation type="submission" date="2015-12" db="EMBL/GenBank/DDBJ databases">
        <title>Genome sequence of Thalassospira lucentensis MCCC 1A02072.</title>
        <authorList>
            <person name="Lu L."/>
            <person name="Lai Q."/>
            <person name="Shao Z."/>
            <person name="Qian P."/>
        </authorList>
    </citation>
    <scope>NUCLEOTIDE SEQUENCE [LARGE SCALE GENOMIC DNA]</scope>
    <source>
        <strain evidence="7 8">MCCC 1A02072</strain>
    </source>
</reference>
<dbReference type="InterPro" id="IPR049704">
    <property type="entry name" value="Aminotrans_3_PPA_site"/>
</dbReference>
<evidence type="ECO:0000256" key="3">
    <source>
        <dbReference type="ARBA" id="ARBA00022576"/>
    </source>
</evidence>
<dbReference type="PIRSF" id="PIRSF000521">
    <property type="entry name" value="Transaminase_4ab_Lys_Orn"/>
    <property type="match status" value="1"/>
</dbReference>
<evidence type="ECO:0000256" key="4">
    <source>
        <dbReference type="ARBA" id="ARBA00022679"/>
    </source>
</evidence>
<dbReference type="SUPFAM" id="SSF53383">
    <property type="entry name" value="PLP-dependent transferases"/>
    <property type="match status" value="1"/>
</dbReference>
<dbReference type="EMBL" id="LPVY01000020">
    <property type="protein sequence ID" value="KZB62968.1"/>
    <property type="molecule type" value="Genomic_DNA"/>
</dbReference>
<dbReference type="InterPro" id="IPR015422">
    <property type="entry name" value="PyrdxlP-dep_Trfase_small"/>
</dbReference>
<gene>
    <name evidence="7" type="ORF">AUP42_02650</name>
</gene>
<dbReference type="NCBIfam" id="NF004767">
    <property type="entry name" value="PRK06105.1"/>
    <property type="match status" value="1"/>
</dbReference>
<comment type="caution">
    <text evidence="7">The sequence shown here is derived from an EMBL/GenBank/DDBJ whole genome shotgun (WGS) entry which is preliminary data.</text>
</comment>
<dbReference type="Pfam" id="PF00202">
    <property type="entry name" value="Aminotran_3"/>
    <property type="match status" value="1"/>
</dbReference>
<keyword evidence="3 7" id="KW-0032">Aminotransferase</keyword>
<sequence>MNTNATTTTIDTAPTAKGNSAASRDIASYLHPYTNLATHEKTGPHIISKGHGIYVTDDNGRDFIEGMAGLWCASLGFGENRLVKAATKQLETLPYYHTFASRSTNPAIDLAEKLLELVPVPMSKVFFANSGSEATDSAVKMVWYYHNAIGQPEKKKIISRKKGYHGVTVAAASMTGLPGNHKMFDLPIDRIIHTETPHYWREAQPGEEEEDFATRLAEQLEDLIQAEGPETIGAFIAEPIMGAGGVIVPPRTYFEKVQEVLDRYDILFIADEVICGFGRTGRMFATETFRLKPDMITVAKQLSSAYQPISALFINDRIYQAAKKASDEIGTFGHGFTYSGHPVAAAVALETLRIYEEDGIVEHVRNVMSPFQKRLKDLNKFEHIGETRGRGLIGAFELVQDKCLKTPMQPVGAAGKAVVAKCMDHGVILRALGDSVAFCPPLIITEQQVHDMFDKVEAALGDWHNSLG</sequence>
<dbReference type="FunFam" id="3.40.640.10:FF:000014">
    <property type="entry name" value="Adenosylmethionine-8-amino-7-oxononanoate aminotransferase, probable"/>
    <property type="match status" value="1"/>
</dbReference>
<dbReference type="OrthoDB" id="9801834at2"/>
<proteinExistence type="inferred from homology"/>
<keyword evidence="4 7" id="KW-0808">Transferase</keyword>
<keyword evidence="5 6" id="KW-0663">Pyridoxal phosphate</keyword>
<dbReference type="CDD" id="cd00610">
    <property type="entry name" value="OAT_like"/>
    <property type="match status" value="1"/>
</dbReference>
<dbReference type="PROSITE" id="PS00600">
    <property type="entry name" value="AA_TRANSFER_CLASS_3"/>
    <property type="match status" value="1"/>
</dbReference>
<dbReference type="GO" id="GO:0030170">
    <property type="term" value="F:pyridoxal phosphate binding"/>
    <property type="evidence" value="ECO:0007669"/>
    <property type="project" value="InterPro"/>
</dbReference>
<evidence type="ECO:0000313" key="8">
    <source>
        <dbReference type="Proteomes" id="UP000076335"/>
    </source>
</evidence>
<dbReference type="InterPro" id="IPR015421">
    <property type="entry name" value="PyrdxlP-dep_Trfase_major"/>
</dbReference>
<dbReference type="PANTHER" id="PTHR42684:SF3">
    <property type="entry name" value="ADENOSYLMETHIONINE-8-AMINO-7-OXONONANOATE AMINOTRANSFERASE"/>
    <property type="match status" value="1"/>
</dbReference>
<dbReference type="NCBIfam" id="NF005682">
    <property type="entry name" value="PRK07480.1"/>
    <property type="match status" value="1"/>
</dbReference>
<dbReference type="RefSeq" id="WP_062952467.1">
    <property type="nucleotide sequence ID" value="NZ_LPVY01000020.1"/>
</dbReference>
<protein>
    <submittedName>
        <fullName evidence="7">Aminotransferase</fullName>
    </submittedName>
</protein>
<evidence type="ECO:0000256" key="5">
    <source>
        <dbReference type="ARBA" id="ARBA00022898"/>
    </source>
</evidence>
<dbReference type="PANTHER" id="PTHR42684">
    <property type="entry name" value="ADENOSYLMETHIONINE-8-AMINO-7-OXONONANOATE AMINOTRANSFERASE"/>
    <property type="match status" value="1"/>
</dbReference>
<dbReference type="AlphaFoldDB" id="A0A154L3E0"/>
<dbReference type="GO" id="GO:0004015">
    <property type="term" value="F:adenosylmethionine-8-amino-7-oxononanoate transaminase activity"/>
    <property type="evidence" value="ECO:0007669"/>
    <property type="project" value="TreeGrafter"/>
</dbReference>
<dbReference type="InterPro" id="IPR005814">
    <property type="entry name" value="Aminotrans_3"/>
</dbReference>
<comment type="similarity">
    <text evidence="2 6">Belongs to the class-III pyridoxal-phosphate-dependent aminotransferase family.</text>
</comment>
<evidence type="ECO:0000256" key="1">
    <source>
        <dbReference type="ARBA" id="ARBA00001933"/>
    </source>
</evidence>
<evidence type="ECO:0000256" key="2">
    <source>
        <dbReference type="ARBA" id="ARBA00008954"/>
    </source>
</evidence>
<dbReference type="GO" id="GO:0009102">
    <property type="term" value="P:biotin biosynthetic process"/>
    <property type="evidence" value="ECO:0007669"/>
    <property type="project" value="TreeGrafter"/>
</dbReference>
<organism evidence="7 8">
    <name type="scientific">Thalassospira lucentensis</name>
    <dbReference type="NCBI Taxonomy" id="168935"/>
    <lineage>
        <taxon>Bacteria</taxon>
        <taxon>Pseudomonadati</taxon>
        <taxon>Pseudomonadota</taxon>
        <taxon>Alphaproteobacteria</taxon>
        <taxon>Rhodospirillales</taxon>
        <taxon>Thalassospiraceae</taxon>
        <taxon>Thalassospira</taxon>
    </lineage>
</organism>
<dbReference type="Gene3D" id="3.40.640.10">
    <property type="entry name" value="Type I PLP-dependent aspartate aminotransferase-like (Major domain)"/>
    <property type="match status" value="1"/>
</dbReference>
<dbReference type="Proteomes" id="UP000076335">
    <property type="component" value="Unassembled WGS sequence"/>
</dbReference>
<comment type="cofactor">
    <cofactor evidence="1">
        <name>pyridoxal 5'-phosphate</name>
        <dbReference type="ChEBI" id="CHEBI:597326"/>
    </cofactor>
</comment>
<evidence type="ECO:0000313" key="7">
    <source>
        <dbReference type="EMBL" id="KZB62968.1"/>
    </source>
</evidence>
<name>A0A154L3E0_9PROT</name>
<evidence type="ECO:0000256" key="6">
    <source>
        <dbReference type="RuleBase" id="RU003560"/>
    </source>
</evidence>
<dbReference type="GO" id="GO:0009448">
    <property type="term" value="P:gamma-aminobutyric acid metabolic process"/>
    <property type="evidence" value="ECO:0007669"/>
    <property type="project" value="TreeGrafter"/>
</dbReference>
<dbReference type="Gene3D" id="3.90.1150.10">
    <property type="entry name" value="Aspartate Aminotransferase, domain 1"/>
    <property type="match status" value="1"/>
</dbReference>